<evidence type="ECO:0000313" key="3">
    <source>
        <dbReference type="EMBL" id="AWI76136.1"/>
    </source>
</evidence>
<feature type="chain" id="PRO_5016081353" description="OmpW family protein" evidence="2">
    <location>
        <begin position="24"/>
        <end position="207"/>
    </location>
</feature>
<protein>
    <recommendedName>
        <fullName evidence="5">OmpW family protein</fullName>
    </recommendedName>
</protein>
<evidence type="ECO:0000256" key="2">
    <source>
        <dbReference type="SAM" id="SignalP"/>
    </source>
</evidence>
<dbReference type="PANTHER" id="PTHR36920">
    <property type="match status" value="1"/>
</dbReference>
<dbReference type="GO" id="GO:0055085">
    <property type="term" value="P:transmembrane transport"/>
    <property type="evidence" value="ECO:0007669"/>
    <property type="project" value="TreeGrafter"/>
</dbReference>
<dbReference type="PANTHER" id="PTHR36920:SF1">
    <property type="entry name" value="OUTER MEMBRANE PROTEIN W"/>
    <property type="match status" value="1"/>
</dbReference>
<dbReference type="Pfam" id="PF03922">
    <property type="entry name" value="OmpW"/>
    <property type="match status" value="1"/>
</dbReference>
<dbReference type="Gene3D" id="2.40.160.20">
    <property type="match status" value="1"/>
</dbReference>
<evidence type="ECO:0000256" key="1">
    <source>
        <dbReference type="ARBA" id="ARBA00004442"/>
    </source>
</evidence>
<dbReference type="AlphaFoldDB" id="A0A2U8GSY3"/>
<dbReference type="InterPro" id="IPR011250">
    <property type="entry name" value="OMP/PagP_B-barrel"/>
</dbReference>
<dbReference type="InterPro" id="IPR006315">
    <property type="entry name" value="OM_autotransptr_brl_dom"/>
</dbReference>
<dbReference type="InterPro" id="IPR005618">
    <property type="entry name" value="OMPW"/>
</dbReference>
<dbReference type="Proteomes" id="UP000244930">
    <property type="component" value="Chromosome"/>
</dbReference>
<evidence type="ECO:0000313" key="4">
    <source>
        <dbReference type="Proteomes" id="UP000244930"/>
    </source>
</evidence>
<evidence type="ECO:0008006" key="5">
    <source>
        <dbReference type="Google" id="ProtNLM"/>
    </source>
</evidence>
<sequence>MKKNIAVGILAAACVLSSGVAFADESGFMVRARAVSLDWDNNNGDNLQHVGVGKVEADNRWIPEVDISYFFTKNIAAELVLTYPQEVDIKTSALGKIGSVDALPPSLLVQYHFTELGAFKPYVGLGVNFTMFTDRSFDTALGKVSVDANTVGLVAQVGADYMLNKNWSLNIDAKYIQMETDVKLNGGKIGKLGLNPLTLGIGVGYRF</sequence>
<proteinExistence type="predicted"/>
<reference evidence="3 4" key="1">
    <citation type="submission" date="2017-06" db="EMBL/GenBank/DDBJ databases">
        <title>Azoarcus.</title>
        <authorList>
            <person name="Woo J.-H."/>
            <person name="Kim H.-S."/>
        </authorList>
    </citation>
    <scope>NUCLEOTIDE SEQUENCE [LARGE SCALE GENOMIC DNA]</scope>
    <source>
        <strain evidence="3 4">TSPY31</strain>
    </source>
</reference>
<dbReference type="KEGG" id="acom:CEW83_13645"/>
<dbReference type="GO" id="GO:0009279">
    <property type="term" value="C:cell outer membrane"/>
    <property type="evidence" value="ECO:0007669"/>
    <property type="project" value="UniProtKB-SubCell"/>
</dbReference>
<feature type="signal peptide" evidence="2">
    <location>
        <begin position="1"/>
        <end position="23"/>
    </location>
</feature>
<gene>
    <name evidence="3" type="ORF">CEW83_13645</name>
</gene>
<dbReference type="EMBL" id="CP022187">
    <property type="protein sequence ID" value="AWI76136.1"/>
    <property type="molecule type" value="Genomic_DNA"/>
</dbReference>
<keyword evidence="4" id="KW-1185">Reference proteome</keyword>
<dbReference type="NCBIfam" id="TIGR01414">
    <property type="entry name" value="autotrans_barl"/>
    <property type="match status" value="1"/>
</dbReference>
<name>A0A2U8GSY3_9RHOO</name>
<keyword evidence="2" id="KW-0732">Signal</keyword>
<comment type="subcellular location">
    <subcellularLocation>
        <location evidence="1">Cell outer membrane</location>
    </subcellularLocation>
</comment>
<dbReference type="RefSeq" id="WP_108949839.1">
    <property type="nucleotide sequence ID" value="NZ_CP022187.1"/>
</dbReference>
<accession>A0A2U8GSY3</accession>
<dbReference type="SUPFAM" id="SSF56925">
    <property type="entry name" value="OMPA-like"/>
    <property type="match status" value="1"/>
</dbReference>
<organism evidence="3 4">
    <name type="scientific">Parazoarcus communis</name>
    <dbReference type="NCBI Taxonomy" id="41977"/>
    <lineage>
        <taxon>Bacteria</taxon>
        <taxon>Pseudomonadati</taxon>
        <taxon>Pseudomonadota</taxon>
        <taxon>Betaproteobacteria</taxon>
        <taxon>Rhodocyclales</taxon>
        <taxon>Zoogloeaceae</taxon>
        <taxon>Parazoarcus</taxon>
    </lineage>
</organism>